<dbReference type="RefSeq" id="WP_021835942.1">
    <property type="nucleotide sequence ID" value="NZ_CAQM01000514.1"/>
</dbReference>
<name>T2JB96_CROWT</name>
<dbReference type="InterPro" id="IPR021027">
    <property type="entry name" value="Transposase_put_HTH"/>
</dbReference>
<proteinExistence type="predicted"/>
<comment type="caution">
    <text evidence="2">The sequence shown here is derived from an EMBL/GenBank/DDBJ whole genome shotgun (WGS) entry which is preliminary data.</text>
</comment>
<dbReference type="EMBL" id="CAQM01000514">
    <property type="protein sequence ID" value="CCQ62495.1"/>
    <property type="molecule type" value="Genomic_DNA"/>
</dbReference>
<evidence type="ECO:0000313" key="2">
    <source>
        <dbReference type="EMBL" id="CCQ62495.1"/>
    </source>
</evidence>
<sequence length="73" mass="8947">MLNLTYNYKLQPTKKQIEVIEHNLNVCKSVWNYALYIRKLWFNSRSCEINKCSLYSEYIVEPFEYPRLPFSIY</sequence>
<dbReference type="AlphaFoldDB" id="T2JB96"/>
<evidence type="ECO:0000313" key="3">
    <source>
        <dbReference type="Proteomes" id="UP000018198"/>
    </source>
</evidence>
<reference evidence="2 3" key="2">
    <citation type="submission" date="2013-09" db="EMBL/GenBank/DDBJ databases">
        <title>Whole genome comparison of six Crocosphaera watsonii strains with differing phenotypes.</title>
        <authorList>
            <person name="Bench S.R."/>
            <person name="Heller P."/>
            <person name="Frank I."/>
            <person name="Arciniega M."/>
            <person name="Shilova I.N."/>
            <person name="Zehr J.P."/>
        </authorList>
    </citation>
    <scope>NUCLEOTIDE SEQUENCE [LARGE SCALE GENOMIC DNA]</scope>
    <source>
        <strain evidence="2 3">WH 0401</strain>
    </source>
</reference>
<protein>
    <submittedName>
        <fullName evidence="2">Putative transposase</fullName>
    </submittedName>
</protein>
<reference evidence="2 3" key="1">
    <citation type="submission" date="2013-01" db="EMBL/GenBank/DDBJ databases">
        <authorList>
            <person name="Bench S."/>
        </authorList>
    </citation>
    <scope>NUCLEOTIDE SEQUENCE [LARGE SCALE GENOMIC DNA]</scope>
    <source>
        <strain evidence="2 3">WH 0401</strain>
    </source>
</reference>
<gene>
    <name evidence="2" type="ORF">CWATWH0401_2105</name>
</gene>
<dbReference type="Proteomes" id="UP000018198">
    <property type="component" value="Unassembled WGS sequence"/>
</dbReference>
<accession>T2JB96</accession>
<evidence type="ECO:0000259" key="1">
    <source>
        <dbReference type="Pfam" id="PF12323"/>
    </source>
</evidence>
<organism evidence="2 3">
    <name type="scientific">Crocosphaera watsonii WH 0401</name>
    <dbReference type="NCBI Taxonomy" id="555881"/>
    <lineage>
        <taxon>Bacteria</taxon>
        <taxon>Bacillati</taxon>
        <taxon>Cyanobacteriota</taxon>
        <taxon>Cyanophyceae</taxon>
        <taxon>Oscillatoriophycideae</taxon>
        <taxon>Chroococcales</taxon>
        <taxon>Aphanothecaceae</taxon>
        <taxon>Crocosphaera</taxon>
    </lineage>
</organism>
<feature type="domain" description="Transposase putative helix-turn-helix" evidence="1">
    <location>
        <begin position="1"/>
        <end position="44"/>
    </location>
</feature>
<dbReference type="Pfam" id="PF12323">
    <property type="entry name" value="HTH_OrfB_IS605"/>
    <property type="match status" value="1"/>
</dbReference>